<keyword evidence="14" id="KW-1185">Reference proteome</keyword>
<comment type="similarity">
    <text evidence="1">Belongs to the helicase family. RecQ subfamily.</text>
</comment>
<dbReference type="Proteomes" id="UP001202961">
    <property type="component" value="Unassembled WGS sequence"/>
</dbReference>
<evidence type="ECO:0000256" key="7">
    <source>
        <dbReference type="ARBA" id="ARBA00023235"/>
    </source>
</evidence>
<comment type="catalytic activity">
    <reaction evidence="8">
        <text>Couples ATP hydrolysis with the unwinding of duplex DNA by translocating in the 3'-5' direction.</text>
        <dbReference type="EC" id="5.6.2.4"/>
    </reaction>
</comment>
<dbReference type="EMBL" id="JAMQBK010000060">
    <property type="protein sequence ID" value="MCM2373334.1"/>
    <property type="molecule type" value="Genomic_DNA"/>
</dbReference>
<dbReference type="InterPro" id="IPR011545">
    <property type="entry name" value="DEAD/DEAH_box_helicase_dom"/>
</dbReference>
<dbReference type="PROSITE" id="PS51192">
    <property type="entry name" value="HELICASE_ATP_BIND_1"/>
    <property type="match status" value="1"/>
</dbReference>
<evidence type="ECO:0000256" key="10">
    <source>
        <dbReference type="SAM" id="MobiDB-lite"/>
    </source>
</evidence>
<dbReference type="EC" id="5.6.2.4" evidence="9"/>
<evidence type="ECO:0000256" key="4">
    <source>
        <dbReference type="ARBA" id="ARBA00022806"/>
    </source>
</evidence>
<dbReference type="InterPro" id="IPR001650">
    <property type="entry name" value="Helicase_C-like"/>
</dbReference>
<feature type="domain" description="Helicase C-terminal" evidence="12">
    <location>
        <begin position="267"/>
        <end position="415"/>
    </location>
</feature>
<evidence type="ECO:0000256" key="8">
    <source>
        <dbReference type="ARBA" id="ARBA00034617"/>
    </source>
</evidence>
<comment type="caution">
    <text evidence="13">The sequence shown here is derived from an EMBL/GenBank/DDBJ whole genome shotgun (WGS) entry which is preliminary data.</text>
</comment>
<evidence type="ECO:0000256" key="9">
    <source>
        <dbReference type="ARBA" id="ARBA00034808"/>
    </source>
</evidence>
<dbReference type="GO" id="GO:0003678">
    <property type="term" value="F:DNA helicase activity"/>
    <property type="evidence" value="ECO:0007669"/>
    <property type="project" value="UniProtKB-EC"/>
</dbReference>
<evidence type="ECO:0000259" key="12">
    <source>
        <dbReference type="PROSITE" id="PS51194"/>
    </source>
</evidence>
<name>A0ABT0U8U2_9BACT</name>
<dbReference type="Gene3D" id="1.10.10.10">
    <property type="entry name" value="Winged helix-like DNA-binding domain superfamily/Winged helix DNA-binding domain"/>
    <property type="match status" value="1"/>
</dbReference>
<proteinExistence type="inferred from homology"/>
<dbReference type="Pfam" id="PF00271">
    <property type="entry name" value="Helicase_C"/>
    <property type="match status" value="1"/>
</dbReference>
<accession>A0ABT0U8U2</accession>
<dbReference type="GO" id="GO:0016787">
    <property type="term" value="F:hydrolase activity"/>
    <property type="evidence" value="ECO:0007669"/>
    <property type="project" value="UniProtKB-KW"/>
</dbReference>
<keyword evidence="7" id="KW-0413">Isomerase</keyword>
<gene>
    <name evidence="13" type="ORF">NB063_22200</name>
</gene>
<feature type="domain" description="Helicase ATP-binding" evidence="11">
    <location>
        <begin position="52"/>
        <end position="220"/>
    </location>
</feature>
<evidence type="ECO:0000313" key="13">
    <source>
        <dbReference type="EMBL" id="MCM2373334.1"/>
    </source>
</evidence>
<dbReference type="PROSITE" id="PS51194">
    <property type="entry name" value="HELICASE_CTER"/>
    <property type="match status" value="1"/>
</dbReference>
<dbReference type="NCBIfam" id="TIGR00614">
    <property type="entry name" value="recQ_fam"/>
    <property type="match status" value="1"/>
</dbReference>
<keyword evidence="4 13" id="KW-0347">Helicase</keyword>
<evidence type="ECO:0000313" key="14">
    <source>
        <dbReference type="Proteomes" id="UP001202961"/>
    </source>
</evidence>
<dbReference type="Gene3D" id="3.40.50.300">
    <property type="entry name" value="P-loop containing nucleotide triphosphate hydrolases"/>
    <property type="match status" value="2"/>
</dbReference>
<reference evidence="13 14" key="1">
    <citation type="journal article" date="2022" name="Syst. Appl. Microbiol.">
        <title>Rhodopirellula aestuarii sp. nov., a novel member of the genus Rhodopirellula isolated from brackish sediments collected in the Tagus River estuary, Portugal.</title>
        <authorList>
            <person name="Vitorino I.R."/>
            <person name="Klimek D."/>
            <person name="Calusinska M."/>
            <person name="Lobo-da-Cunha A."/>
            <person name="Vasconcelos V."/>
            <person name="Lage O.M."/>
        </authorList>
    </citation>
    <scope>NUCLEOTIDE SEQUENCE [LARGE SCALE GENOMIC DNA]</scope>
    <source>
        <strain evidence="13 14">ICT_H3.1</strain>
    </source>
</reference>
<dbReference type="SUPFAM" id="SSF52540">
    <property type="entry name" value="P-loop containing nucleoside triphosphate hydrolases"/>
    <property type="match status" value="1"/>
</dbReference>
<keyword evidence="2" id="KW-0547">Nucleotide-binding</keyword>
<dbReference type="SMART" id="SM00487">
    <property type="entry name" value="DEXDc"/>
    <property type="match status" value="1"/>
</dbReference>
<evidence type="ECO:0000259" key="11">
    <source>
        <dbReference type="PROSITE" id="PS51192"/>
    </source>
</evidence>
<evidence type="ECO:0000256" key="2">
    <source>
        <dbReference type="ARBA" id="ARBA00022741"/>
    </source>
</evidence>
<sequence>MTDVNIDENHRGSMDEGPLDQAEIDSRWRTAENLLQTRFGHDNLLPAQRKVIDRIFNGHNVLAVLPTGHGKSLCYQLPSQVLPGLTVVVSPLVSLMKDQCDSLARKGIQAVRIDQSISHDEFRDAWQAVRCGEAKLLYLAPERFFNERFLAQLGDRSISLLAIDEAHCMSQWGHHFRPDYLRLPELAERYRIAQTLALTATATPAVVRDIRGQFSIQPKNTVRLSTHRSNLRLICTPTPSDQRDQTLIERLGGSQTAKTYRAGSRRTSRSKRSRCPTLVYVTRRSTADQLAETLRDHGFSPLVYHAGLSAAQREDVQREFVESDDAILIGTIAFGMGVDKANIRRVIHYNPSQSIEAYSQEIGRGGRDGKPCECETLLVPEDQTALSNLAASDLPSDAALNSLIERLIGQPDRFYLALGKLGWEVNLSTPAVATILIRLQSLGYLRCLPMRYDTYRITPKYTNEKIVSESPPDLQAAIRAVLSSLAKGRRGFRVNLIEASRHHAMDREHLIEAIEQTAIAGFWNVESADSVHGYEWIKRINRPKSVVKSLRRHAFEQFERNTERVGQLMNFLECRRCLAIDLAEHFGHRRSRSCGRCTVCLGQGPFSNQIGPIESIGRSALGVLETVSRQHPDLFSDPVDQAKFLCGLSTPYFRRFRLFRDPGYGVCEDVPFQRVLATLAKHT</sequence>
<dbReference type="Pfam" id="PF00270">
    <property type="entry name" value="DEAD"/>
    <property type="match status" value="1"/>
</dbReference>
<dbReference type="SMART" id="SM00490">
    <property type="entry name" value="HELICc"/>
    <property type="match status" value="1"/>
</dbReference>
<keyword evidence="5" id="KW-0067">ATP-binding</keyword>
<organism evidence="13 14">
    <name type="scientific">Aporhodopirellula aestuarii</name>
    <dbReference type="NCBI Taxonomy" id="2950107"/>
    <lineage>
        <taxon>Bacteria</taxon>
        <taxon>Pseudomonadati</taxon>
        <taxon>Planctomycetota</taxon>
        <taxon>Planctomycetia</taxon>
        <taxon>Pirellulales</taxon>
        <taxon>Pirellulaceae</taxon>
        <taxon>Aporhodopirellula</taxon>
    </lineage>
</organism>
<evidence type="ECO:0000256" key="1">
    <source>
        <dbReference type="ARBA" id="ARBA00005446"/>
    </source>
</evidence>
<dbReference type="InterPro" id="IPR027417">
    <property type="entry name" value="P-loop_NTPase"/>
</dbReference>
<dbReference type="PANTHER" id="PTHR13710">
    <property type="entry name" value="DNA HELICASE RECQ FAMILY MEMBER"/>
    <property type="match status" value="1"/>
</dbReference>
<dbReference type="PANTHER" id="PTHR13710:SF105">
    <property type="entry name" value="ATP-DEPENDENT DNA HELICASE Q1"/>
    <property type="match status" value="1"/>
</dbReference>
<dbReference type="InterPro" id="IPR004589">
    <property type="entry name" value="DNA_helicase_ATP-dep_RecQ"/>
</dbReference>
<dbReference type="InterPro" id="IPR036388">
    <property type="entry name" value="WH-like_DNA-bd_sf"/>
</dbReference>
<protein>
    <recommendedName>
        <fullName evidence="9">DNA 3'-5' helicase</fullName>
        <ecNumber evidence="9">5.6.2.4</ecNumber>
    </recommendedName>
</protein>
<dbReference type="InterPro" id="IPR014001">
    <property type="entry name" value="Helicase_ATP-bd"/>
</dbReference>
<evidence type="ECO:0000256" key="5">
    <source>
        <dbReference type="ARBA" id="ARBA00022840"/>
    </source>
</evidence>
<keyword evidence="3 13" id="KW-0378">Hydrolase</keyword>
<feature type="region of interest" description="Disordered" evidence="10">
    <location>
        <begin position="1"/>
        <end position="20"/>
    </location>
</feature>
<evidence type="ECO:0000256" key="3">
    <source>
        <dbReference type="ARBA" id="ARBA00022801"/>
    </source>
</evidence>
<keyword evidence="6" id="KW-0238">DNA-binding</keyword>
<evidence type="ECO:0000256" key="6">
    <source>
        <dbReference type="ARBA" id="ARBA00023125"/>
    </source>
</evidence>